<accession>A0A8J4E4K2</accession>
<evidence type="ECO:0000313" key="3">
    <source>
        <dbReference type="Proteomes" id="UP000612585"/>
    </source>
</evidence>
<dbReference type="EMBL" id="BOPG01000074">
    <property type="protein sequence ID" value="GIJ62035.1"/>
    <property type="molecule type" value="Genomic_DNA"/>
</dbReference>
<proteinExistence type="predicted"/>
<dbReference type="AlphaFoldDB" id="A0A8J4E4K2"/>
<feature type="transmembrane region" description="Helical" evidence="1">
    <location>
        <begin position="20"/>
        <end position="38"/>
    </location>
</feature>
<keyword evidence="1" id="KW-0472">Membrane</keyword>
<keyword evidence="3" id="KW-1185">Reference proteome</keyword>
<reference evidence="2" key="1">
    <citation type="submission" date="2021-01" db="EMBL/GenBank/DDBJ databases">
        <title>Whole genome shotgun sequence of Virgisporangium aurantiacum NBRC 16421.</title>
        <authorList>
            <person name="Komaki H."/>
            <person name="Tamura T."/>
        </authorList>
    </citation>
    <scope>NUCLEOTIDE SEQUENCE</scope>
    <source>
        <strain evidence="2">NBRC 16421</strain>
    </source>
</reference>
<evidence type="ECO:0000313" key="2">
    <source>
        <dbReference type="EMBL" id="GIJ62035.1"/>
    </source>
</evidence>
<protein>
    <submittedName>
        <fullName evidence="2">Uncharacterized protein</fullName>
    </submittedName>
</protein>
<keyword evidence="1" id="KW-1133">Transmembrane helix</keyword>
<organism evidence="2 3">
    <name type="scientific">Virgisporangium aurantiacum</name>
    <dbReference type="NCBI Taxonomy" id="175570"/>
    <lineage>
        <taxon>Bacteria</taxon>
        <taxon>Bacillati</taxon>
        <taxon>Actinomycetota</taxon>
        <taxon>Actinomycetes</taxon>
        <taxon>Micromonosporales</taxon>
        <taxon>Micromonosporaceae</taxon>
        <taxon>Virgisporangium</taxon>
    </lineage>
</organism>
<evidence type="ECO:0000256" key="1">
    <source>
        <dbReference type="SAM" id="Phobius"/>
    </source>
</evidence>
<name>A0A8J4E4K2_9ACTN</name>
<gene>
    <name evidence="2" type="ORF">Vau01_095510</name>
</gene>
<keyword evidence="1" id="KW-0812">Transmembrane</keyword>
<comment type="caution">
    <text evidence="2">The sequence shown here is derived from an EMBL/GenBank/DDBJ whole genome shotgun (WGS) entry which is preliminary data.</text>
</comment>
<sequence>MVGTNLGDGMTTTPFTTGELRAATQRIVFVFVFVFVFVKLSTDLGLGFPPATIVAAQYWGQGKVVLTRFPDGATMTAVAHQIHGEFILDTPGTSDNGEARTAAIAG</sequence>
<dbReference type="Proteomes" id="UP000612585">
    <property type="component" value="Unassembled WGS sequence"/>
</dbReference>